<proteinExistence type="predicted"/>
<dbReference type="AlphaFoldDB" id="A0A9D1PUW3"/>
<reference evidence="1" key="1">
    <citation type="journal article" date="2021" name="PeerJ">
        <title>Extensive microbial diversity within the chicken gut microbiome revealed by metagenomics and culture.</title>
        <authorList>
            <person name="Gilroy R."/>
            <person name="Ravi A."/>
            <person name="Getino M."/>
            <person name="Pursley I."/>
            <person name="Horton D.L."/>
            <person name="Alikhan N.F."/>
            <person name="Baker D."/>
            <person name="Gharbi K."/>
            <person name="Hall N."/>
            <person name="Watson M."/>
            <person name="Adriaenssens E.M."/>
            <person name="Foster-Nyarko E."/>
            <person name="Jarju S."/>
            <person name="Secka A."/>
            <person name="Antonio M."/>
            <person name="Oren A."/>
            <person name="Chaudhuri R.R."/>
            <person name="La Ragione R."/>
            <person name="Hildebrand F."/>
            <person name="Pallen M.J."/>
        </authorList>
    </citation>
    <scope>NUCLEOTIDE SEQUENCE</scope>
    <source>
        <strain evidence="1">Gambia11-129</strain>
    </source>
</reference>
<reference evidence="1" key="2">
    <citation type="submission" date="2021-04" db="EMBL/GenBank/DDBJ databases">
        <authorList>
            <person name="Gilroy R."/>
        </authorList>
    </citation>
    <scope>NUCLEOTIDE SEQUENCE</scope>
    <source>
        <strain evidence="1">Gambia11-129</strain>
    </source>
</reference>
<sequence length="63" mass="7358">MNLFSIFRNLVSIPSVSGRETEIKKHICSFFFSIGYRKDEDEKGNMLFYHRIGKKTPSSAGWR</sequence>
<dbReference type="Proteomes" id="UP000823936">
    <property type="component" value="Unassembled WGS sequence"/>
</dbReference>
<dbReference type="EMBL" id="DXHU01000019">
    <property type="protein sequence ID" value="HIV99056.1"/>
    <property type="molecule type" value="Genomic_DNA"/>
</dbReference>
<evidence type="ECO:0000313" key="1">
    <source>
        <dbReference type="EMBL" id="HIV99056.1"/>
    </source>
</evidence>
<gene>
    <name evidence="1" type="ORF">IAB12_04700</name>
</gene>
<name>A0A9D1PUW3_9SPIO</name>
<dbReference type="Gene3D" id="3.40.630.10">
    <property type="entry name" value="Zn peptidases"/>
    <property type="match status" value="1"/>
</dbReference>
<accession>A0A9D1PUW3</accession>
<comment type="caution">
    <text evidence="1">The sequence shown here is derived from an EMBL/GenBank/DDBJ whole genome shotgun (WGS) entry which is preliminary data.</text>
</comment>
<dbReference type="SUPFAM" id="SSF53187">
    <property type="entry name" value="Zn-dependent exopeptidases"/>
    <property type="match status" value="1"/>
</dbReference>
<evidence type="ECO:0000313" key="2">
    <source>
        <dbReference type="Proteomes" id="UP000823936"/>
    </source>
</evidence>
<organism evidence="1 2">
    <name type="scientific">Candidatus Ornithospirochaeta avicola</name>
    <dbReference type="NCBI Taxonomy" id="2840896"/>
    <lineage>
        <taxon>Bacteria</taxon>
        <taxon>Pseudomonadati</taxon>
        <taxon>Spirochaetota</taxon>
        <taxon>Spirochaetia</taxon>
        <taxon>Spirochaetales</taxon>
        <taxon>Spirochaetaceae</taxon>
        <taxon>Spirochaetaceae incertae sedis</taxon>
        <taxon>Candidatus Ornithospirochaeta</taxon>
    </lineage>
</organism>
<protein>
    <submittedName>
        <fullName evidence="1">Uncharacterized protein</fullName>
    </submittedName>
</protein>